<protein>
    <submittedName>
        <fullName evidence="7">LysR family transcriptional regulator</fullName>
    </submittedName>
</protein>
<dbReference type="PANTHER" id="PTHR30537">
    <property type="entry name" value="HTH-TYPE TRANSCRIPTIONAL REGULATOR"/>
    <property type="match status" value="1"/>
</dbReference>
<dbReference type="GO" id="GO:0043565">
    <property type="term" value="F:sequence-specific DNA binding"/>
    <property type="evidence" value="ECO:0007669"/>
    <property type="project" value="TreeGrafter"/>
</dbReference>
<accession>A0A7H9C1W9</accession>
<dbReference type="PANTHER" id="PTHR30537:SF74">
    <property type="entry name" value="HTH-TYPE TRANSCRIPTIONAL REGULATOR TRPI"/>
    <property type="match status" value="1"/>
</dbReference>
<comment type="similarity">
    <text evidence="1">Belongs to the LysR transcriptional regulatory family.</text>
</comment>
<dbReference type="GO" id="GO:0003700">
    <property type="term" value="F:DNA-binding transcription factor activity"/>
    <property type="evidence" value="ECO:0007669"/>
    <property type="project" value="InterPro"/>
</dbReference>
<dbReference type="Gene3D" id="3.40.190.10">
    <property type="entry name" value="Periplasmic binding protein-like II"/>
    <property type="match status" value="2"/>
</dbReference>
<name>A0A7H9C1W9_PARPN</name>
<dbReference type="InterPro" id="IPR036388">
    <property type="entry name" value="WH-like_DNA-bd_sf"/>
</dbReference>
<organism evidence="7 8">
    <name type="scientific">Paracoccus pantotrophus</name>
    <name type="common">Thiosphaera pantotropha</name>
    <dbReference type="NCBI Taxonomy" id="82367"/>
    <lineage>
        <taxon>Bacteria</taxon>
        <taxon>Pseudomonadati</taxon>
        <taxon>Pseudomonadota</taxon>
        <taxon>Alphaproteobacteria</taxon>
        <taxon>Rhodobacterales</taxon>
        <taxon>Paracoccaceae</taxon>
        <taxon>Paracoccus</taxon>
    </lineage>
</organism>
<evidence type="ECO:0000256" key="1">
    <source>
        <dbReference type="ARBA" id="ARBA00009437"/>
    </source>
</evidence>
<dbReference type="InterPro" id="IPR005119">
    <property type="entry name" value="LysR_subst-bd"/>
</dbReference>
<dbReference type="EMBL" id="CP058690">
    <property type="protein sequence ID" value="QLH16061.1"/>
    <property type="molecule type" value="Genomic_DNA"/>
</dbReference>
<dbReference type="SUPFAM" id="SSF46785">
    <property type="entry name" value="Winged helix' DNA-binding domain"/>
    <property type="match status" value="1"/>
</dbReference>
<evidence type="ECO:0000313" key="8">
    <source>
        <dbReference type="Proteomes" id="UP000509322"/>
    </source>
</evidence>
<keyword evidence="5" id="KW-0812">Transmembrane</keyword>
<evidence type="ECO:0000313" key="7">
    <source>
        <dbReference type="EMBL" id="QLH16061.1"/>
    </source>
</evidence>
<keyword evidence="5" id="KW-1133">Transmembrane helix</keyword>
<sequence>MWNGSGVSYRSIPPLPTLRTFEAVARKGSFTLAARDLAITQSAVSHQIKALEEFLGVPLFWRHNPGIELTEDGKILLEAVRAGLDVILAATDRIRYRNQSGILTIAVPTAFAMWWLVPRLGRFATLHPNIEIRLSMLDHRSPDFVRDGLDAAIVSHPADQAPTDNEIFLFREESYPVCSPILLKQPREDKQFDLTGYTLIEEDPAPDQALAWSYWLDRLKVSADNTQPRLRFSHYGVALSAAIDGLGVALGRSPMINAELEAGRLVRPYGDNVKALASHVYALTWPEGLATDQRLMAFRDFALDEACGCELAAGPCGAPPPAEGAPAVNWSGDRAARRRAALSGI</sequence>
<dbReference type="RefSeq" id="WP_121984041.1">
    <property type="nucleotide sequence ID" value="NZ_CP058690.1"/>
</dbReference>
<dbReference type="PRINTS" id="PR00039">
    <property type="entry name" value="HTHLYSR"/>
</dbReference>
<dbReference type="CDD" id="cd08432">
    <property type="entry name" value="PBP2_GcdR_TrpI_HvrB_AmpR_like"/>
    <property type="match status" value="1"/>
</dbReference>
<dbReference type="Pfam" id="PF03466">
    <property type="entry name" value="LysR_substrate"/>
    <property type="match status" value="1"/>
</dbReference>
<gene>
    <name evidence="7" type="ORF">HYQ43_18300</name>
</gene>
<evidence type="ECO:0000256" key="3">
    <source>
        <dbReference type="ARBA" id="ARBA00023125"/>
    </source>
</evidence>
<keyword evidence="2" id="KW-0805">Transcription regulation</keyword>
<proteinExistence type="inferred from homology"/>
<keyword evidence="3" id="KW-0238">DNA-binding</keyword>
<dbReference type="InterPro" id="IPR058163">
    <property type="entry name" value="LysR-type_TF_proteobact-type"/>
</dbReference>
<feature type="domain" description="HTH lysR-type" evidence="6">
    <location>
        <begin position="13"/>
        <end position="70"/>
    </location>
</feature>
<dbReference type="Pfam" id="PF00126">
    <property type="entry name" value="HTH_1"/>
    <property type="match status" value="1"/>
</dbReference>
<evidence type="ECO:0000259" key="6">
    <source>
        <dbReference type="PROSITE" id="PS50931"/>
    </source>
</evidence>
<keyword evidence="5" id="KW-0472">Membrane</keyword>
<evidence type="ECO:0000256" key="5">
    <source>
        <dbReference type="SAM" id="Phobius"/>
    </source>
</evidence>
<dbReference type="InterPro" id="IPR000847">
    <property type="entry name" value="LysR_HTH_N"/>
</dbReference>
<evidence type="ECO:0000256" key="4">
    <source>
        <dbReference type="ARBA" id="ARBA00023163"/>
    </source>
</evidence>
<reference evidence="7 8" key="1">
    <citation type="submission" date="2020-07" db="EMBL/GenBank/DDBJ databases">
        <title>The complete genome of Paracoccus pantotrophus ACCC 10489.</title>
        <authorList>
            <person name="Si Y."/>
        </authorList>
    </citation>
    <scope>NUCLEOTIDE SEQUENCE [LARGE SCALE GENOMIC DNA]</scope>
    <source>
        <strain evidence="8">ACCC 10489</strain>
    </source>
</reference>
<feature type="transmembrane region" description="Helical" evidence="5">
    <location>
        <begin position="100"/>
        <end position="117"/>
    </location>
</feature>
<dbReference type="Proteomes" id="UP000509322">
    <property type="component" value="Chromosome 2"/>
</dbReference>
<dbReference type="GO" id="GO:0006351">
    <property type="term" value="P:DNA-templated transcription"/>
    <property type="evidence" value="ECO:0007669"/>
    <property type="project" value="TreeGrafter"/>
</dbReference>
<dbReference type="FunFam" id="1.10.10.10:FF:000001">
    <property type="entry name" value="LysR family transcriptional regulator"/>
    <property type="match status" value="1"/>
</dbReference>
<dbReference type="AlphaFoldDB" id="A0A7H9C1W9"/>
<dbReference type="SUPFAM" id="SSF53850">
    <property type="entry name" value="Periplasmic binding protein-like II"/>
    <property type="match status" value="1"/>
</dbReference>
<dbReference type="PROSITE" id="PS50931">
    <property type="entry name" value="HTH_LYSR"/>
    <property type="match status" value="1"/>
</dbReference>
<keyword evidence="4" id="KW-0804">Transcription</keyword>
<evidence type="ECO:0000256" key="2">
    <source>
        <dbReference type="ARBA" id="ARBA00023015"/>
    </source>
</evidence>
<dbReference type="InterPro" id="IPR036390">
    <property type="entry name" value="WH_DNA-bd_sf"/>
</dbReference>
<dbReference type="Gene3D" id="1.10.10.10">
    <property type="entry name" value="Winged helix-like DNA-binding domain superfamily/Winged helix DNA-binding domain"/>
    <property type="match status" value="1"/>
</dbReference>